<dbReference type="SUPFAM" id="SSF53098">
    <property type="entry name" value="Ribonuclease H-like"/>
    <property type="match status" value="1"/>
</dbReference>
<dbReference type="PANTHER" id="PTHR38462:SF1">
    <property type="entry name" value="YPRB RIBONUCLEASE H-LIKE DOMAIN-CONTAINING PROTEIN"/>
    <property type="match status" value="1"/>
</dbReference>
<proteinExistence type="predicted"/>
<dbReference type="EMBL" id="WMBC01000003">
    <property type="protein sequence ID" value="MTD60779.1"/>
    <property type="molecule type" value="Genomic_DNA"/>
</dbReference>
<dbReference type="GO" id="GO:0004527">
    <property type="term" value="F:exonuclease activity"/>
    <property type="evidence" value="ECO:0007669"/>
    <property type="project" value="UniProtKB-KW"/>
</dbReference>
<evidence type="ECO:0000259" key="1">
    <source>
        <dbReference type="Pfam" id="PF13482"/>
    </source>
</evidence>
<dbReference type="InterPro" id="IPR012337">
    <property type="entry name" value="RNaseH-like_sf"/>
</dbReference>
<organism evidence="2 3">
    <name type="scientific">Blautia luti DSM 14534 = JCM 17040</name>
    <dbReference type="NCBI Taxonomy" id="649762"/>
    <lineage>
        <taxon>Bacteria</taxon>
        <taxon>Bacillati</taxon>
        <taxon>Bacillota</taxon>
        <taxon>Clostridia</taxon>
        <taxon>Lachnospirales</taxon>
        <taxon>Lachnospiraceae</taxon>
        <taxon>Blautia</taxon>
    </lineage>
</organism>
<comment type="caution">
    <text evidence="2">The sequence shown here is derived from an EMBL/GenBank/DDBJ whole genome shotgun (WGS) entry which is preliminary data.</text>
</comment>
<evidence type="ECO:0000313" key="2">
    <source>
        <dbReference type="EMBL" id="MTD60779.1"/>
    </source>
</evidence>
<accession>A0A844GHT8</accession>
<keyword evidence="2" id="KW-0540">Nuclease</keyword>
<feature type="domain" description="YprB ribonuclease H-like" evidence="1">
    <location>
        <begin position="34"/>
        <end position="201"/>
    </location>
</feature>
<evidence type="ECO:0000313" key="3">
    <source>
        <dbReference type="Proteomes" id="UP000437824"/>
    </source>
</evidence>
<name>A0A844GHT8_9FIRM</name>
<dbReference type="Proteomes" id="UP000437824">
    <property type="component" value="Unassembled WGS sequence"/>
</dbReference>
<reference evidence="2 3" key="1">
    <citation type="submission" date="2019-11" db="EMBL/GenBank/DDBJ databases">
        <title>Draft genome sequence of Blautia luti DSM 14534T, isolated from human stool.</title>
        <authorList>
            <person name="Ortiz R."/>
            <person name="Melis-Arcos F."/>
            <person name="Covarrubias P."/>
            <person name="Cardenas J.P."/>
            <person name="Perez-Donoso J."/>
            <person name="Almonacid D."/>
        </authorList>
    </citation>
    <scope>NUCLEOTIDE SEQUENCE [LARGE SCALE GENOMIC DNA]</scope>
    <source>
        <strain evidence="2 3">DSM 14534</strain>
    </source>
</reference>
<gene>
    <name evidence="2" type="ORF">GKZ57_05735</name>
</gene>
<dbReference type="GO" id="GO:0003676">
    <property type="term" value="F:nucleic acid binding"/>
    <property type="evidence" value="ECO:0007669"/>
    <property type="project" value="InterPro"/>
</dbReference>
<protein>
    <submittedName>
        <fullName evidence="2">DNA exonuclease</fullName>
    </submittedName>
</protein>
<dbReference type="InterPro" id="IPR038720">
    <property type="entry name" value="YprB_RNase_H-like_dom"/>
</dbReference>
<dbReference type="PANTHER" id="PTHR38462">
    <property type="entry name" value="EXONUCLEASE-LIKE PROTEIN"/>
    <property type="match status" value="1"/>
</dbReference>
<keyword evidence="2" id="KW-0269">Exonuclease</keyword>
<dbReference type="AlphaFoldDB" id="A0A844GHT8"/>
<dbReference type="Gene3D" id="3.30.420.10">
    <property type="entry name" value="Ribonuclease H-like superfamily/Ribonuclease H"/>
    <property type="match status" value="1"/>
</dbReference>
<dbReference type="Pfam" id="PF13482">
    <property type="entry name" value="RNase_H_2"/>
    <property type="match status" value="1"/>
</dbReference>
<dbReference type="InterPro" id="IPR036397">
    <property type="entry name" value="RNaseH_sf"/>
</dbReference>
<keyword evidence="2" id="KW-0378">Hydrolase</keyword>
<sequence length="339" mass="39847">MIVKKMPILQGFPDFETVKFFTGKSFQKYNFSPVFYDIETTGLSRKSTLLYLIGAVGIEDKTWYFHQWMAESDKEEETILRIFSQFLKQYDLLISYNGERFDQPYLEARYEKYGLPSPFSGKISLDLFLTLKPLKTLLKLPAMKQPCLEEFLGIKNRIYDNGKECIQLYKDFLKKRDAVMAEEILGHNLEDVLGLGRIFEMLGYLCIYDSKYEVTYAEFDDENLILELTLPRRLPQKFSNGNEQFYLTGEEEKIKFIIKTTDGRLKQYYSNPKDYYYLPEEDTVIPKVLGSGIDKKHRKAATKDTCYTWFACSDIFLSDPLKQKQYLEHALPYLLKTLK</sequence>